<dbReference type="EMBL" id="JANPWB010000012">
    <property type="protein sequence ID" value="KAJ1112151.1"/>
    <property type="molecule type" value="Genomic_DNA"/>
</dbReference>
<proteinExistence type="predicted"/>
<accession>A0AAV7N9G1</accession>
<gene>
    <name evidence="1" type="ORF">NDU88_000419</name>
</gene>
<reference evidence="1" key="1">
    <citation type="journal article" date="2022" name="bioRxiv">
        <title>Sequencing and chromosome-scale assembly of the giantPleurodeles waltlgenome.</title>
        <authorList>
            <person name="Brown T."/>
            <person name="Elewa A."/>
            <person name="Iarovenko S."/>
            <person name="Subramanian E."/>
            <person name="Araus A.J."/>
            <person name="Petzold A."/>
            <person name="Susuki M."/>
            <person name="Suzuki K.-i.T."/>
            <person name="Hayashi T."/>
            <person name="Toyoda A."/>
            <person name="Oliveira C."/>
            <person name="Osipova E."/>
            <person name="Leigh N.D."/>
            <person name="Simon A."/>
            <person name="Yun M.H."/>
        </authorList>
    </citation>
    <scope>NUCLEOTIDE SEQUENCE</scope>
    <source>
        <strain evidence="1">20211129_DDA</strain>
        <tissue evidence="1">Liver</tissue>
    </source>
</reference>
<evidence type="ECO:0000313" key="2">
    <source>
        <dbReference type="Proteomes" id="UP001066276"/>
    </source>
</evidence>
<sequence>MANAGPMLAACMRDMEEKMAAEECKMRERAETAPALTVVLFQSRAPRPAAAGEEVVIPGLADSHFRFRVSDGRDSRSSRCTRVPVSAPVFSCCGGGRKEPCSVYLHFLTFGDITSSPGCLSAPLLPEGQLELGHVCRLPPRSFVIACTLVLVRPCVWDNLDPPYNTHKGTTECRFINTQNDEY</sequence>
<name>A0AAV7N9G1_PLEWA</name>
<dbReference type="Proteomes" id="UP001066276">
    <property type="component" value="Chromosome 8"/>
</dbReference>
<keyword evidence="2" id="KW-1185">Reference proteome</keyword>
<evidence type="ECO:0000313" key="1">
    <source>
        <dbReference type="EMBL" id="KAJ1112151.1"/>
    </source>
</evidence>
<dbReference type="AlphaFoldDB" id="A0AAV7N9G1"/>
<protein>
    <submittedName>
        <fullName evidence="1">Uncharacterized protein</fullName>
    </submittedName>
</protein>
<organism evidence="1 2">
    <name type="scientific">Pleurodeles waltl</name>
    <name type="common">Iberian ribbed newt</name>
    <dbReference type="NCBI Taxonomy" id="8319"/>
    <lineage>
        <taxon>Eukaryota</taxon>
        <taxon>Metazoa</taxon>
        <taxon>Chordata</taxon>
        <taxon>Craniata</taxon>
        <taxon>Vertebrata</taxon>
        <taxon>Euteleostomi</taxon>
        <taxon>Amphibia</taxon>
        <taxon>Batrachia</taxon>
        <taxon>Caudata</taxon>
        <taxon>Salamandroidea</taxon>
        <taxon>Salamandridae</taxon>
        <taxon>Pleurodelinae</taxon>
        <taxon>Pleurodeles</taxon>
    </lineage>
</organism>
<comment type="caution">
    <text evidence="1">The sequence shown here is derived from an EMBL/GenBank/DDBJ whole genome shotgun (WGS) entry which is preliminary data.</text>
</comment>